<reference evidence="1" key="2">
    <citation type="journal article" date="2015" name="Data Brief">
        <title>Shoot transcriptome of the giant reed, Arundo donax.</title>
        <authorList>
            <person name="Barrero R.A."/>
            <person name="Guerrero F.D."/>
            <person name="Moolhuijzen P."/>
            <person name="Goolsby J.A."/>
            <person name="Tidwell J."/>
            <person name="Bellgard S.E."/>
            <person name="Bellgard M.I."/>
        </authorList>
    </citation>
    <scope>NUCLEOTIDE SEQUENCE</scope>
    <source>
        <tissue evidence="1">Shoot tissue taken approximately 20 cm above the soil surface</tissue>
    </source>
</reference>
<organism evidence="1">
    <name type="scientific">Arundo donax</name>
    <name type="common">Giant reed</name>
    <name type="synonym">Donax arundinaceus</name>
    <dbReference type="NCBI Taxonomy" id="35708"/>
    <lineage>
        <taxon>Eukaryota</taxon>
        <taxon>Viridiplantae</taxon>
        <taxon>Streptophyta</taxon>
        <taxon>Embryophyta</taxon>
        <taxon>Tracheophyta</taxon>
        <taxon>Spermatophyta</taxon>
        <taxon>Magnoliopsida</taxon>
        <taxon>Liliopsida</taxon>
        <taxon>Poales</taxon>
        <taxon>Poaceae</taxon>
        <taxon>PACMAD clade</taxon>
        <taxon>Arundinoideae</taxon>
        <taxon>Arundineae</taxon>
        <taxon>Arundo</taxon>
    </lineage>
</organism>
<reference evidence="1" key="1">
    <citation type="submission" date="2014-09" db="EMBL/GenBank/DDBJ databases">
        <authorList>
            <person name="Magalhaes I.L.F."/>
            <person name="Oliveira U."/>
            <person name="Santos F.R."/>
            <person name="Vidigal T.H.D.A."/>
            <person name="Brescovit A.D."/>
            <person name="Santos A.J."/>
        </authorList>
    </citation>
    <scope>NUCLEOTIDE SEQUENCE</scope>
    <source>
        <tissue evidence="1">Shoot tissue taken approximately 20 cm above the soil surface</tissue>
    </source>
</reference>
<dbReference type="EMBL" id="GBRH01177302">
    <property type="protein sequence ID" value="JAE20594.1"/>
    <property type="molecule type" value="Transcribed_RNA"/>
</dbReference>
<evidence type="ECO:0000313" key="1">
    <source>
        <dbReference type="EMBL" id="JAE20594.1"/>
    </source>
</evidence>
<proteinExistence type="predicted"/>
<name>A0A0A9GB02_ARUDO</name>
<dbReference type="AlphaFoldDB" id="A0A0A9GB02"/>
<protein>
    <submittedName>
        <fullName evidence="1">Uncharacterized protein</fullName>
    </submittedName>
</protein>
<accession>A0A0A9GB02</accession>
<sequence length="51" mass="5048">MRYVPPSRCTSAPPRSGMPPVMVPLDGGRNASAMALLIAAVASAAPVGSAP</sequence>